<dbReference type="WBParaSite" id="RSKR_0000682900.1">
    <property type="protein sequence ID" value="RSKR_0000682900.1"/>
    <property type="gene ID" value="RSKR_0000682900"/>
</dbReference>
<evidence type="ECO:0000313" key="2">
    <source>
        <dbReference type="WBParaSite" id="RSKR_0000682900.1"/>
    </source>
</evidence>
<reference evidence="2" key="1">
    <citation type="submission" date="2016-11" db="UniProtKB">
        <authorList>
            <consortium name="WormBaseParasite"/>
        </authorList>
    </citation>
    <scope>IDENTIFICATION</scope>
    <source>
        <strain evidence="2">KR3021</strain>
    </source>
</reference>
<protein>
    <submittedName>
        <fullName evidence="2">GRIP domain-containing protein</fullName>
    </submittedName>
</protein>
<dbReference type="Proteomes" id="UP000095286">
    <property type="component" value="Unplaced"/>
</dbReference>
<accession>A0AC35U3C8</accession>
<proteinExistence type="predicted"/>
<evidence type="ECO:0000313" key="1">
    <source>
        <dbReference type="Proteomes" id="UP000095286"/>
    </source>
</evidence>
<name>A0AC35U3C8_9BILA</name>
<organism evidence="1 2">
    <name type="scientific">Rhabditophanes sp. KR3021</name>
    <dbReference type="NCBI Taxonomy" id="114890"/>
    <lineage>
        <taxon>Eukaryota</taxon>
        <taxon>Metazoa</taxon>
        <taxon>Ecdysozoa</taxon>
        <taxon>Nematoda</taxon>
        <taxon>Chromadorea</taxon>
        <taxon>Rhabditida</taxon>
        <taxon>Tylenchina</taxon>
        <taxon>Panagrolaimomorpha</taxon>
        <taxon>Strongyloidoidea</taxon>
        <taxon>Alloionematidae</taxon>
        <taxon>Rhabditophanes</taxon>
    </lineage>
</organism>
<sequence>MKDVQQISPDSSSSSKDSGLNSRHNDCQTPLRSFHTQNIGASSTPLPCIVSPNQHSMTQRLLQDESKILSDKEGSFVSEDSTKENNIQRRPNNAATNTTRFLKAMRTSDLKDVFAESDTLFAKPNNENHQICNKKVADLQNENKNLETKIRELEKTVDKLLQDESAKEMKISVLETNKATLAEVSKQATINEEELKTIRNNYAQSKDEVVNLKTRLKSMETFKQQKEKEINDLKDSLLSLQKDAGNNSMEDPSKKKLVALQKKFEEAKVLISKLEEERNMFNDENQDLKKNLENKEIVIEKLKSEGDVWREECSDTKNKLTTIEKKYFAEKKSKDISGYMAKQAADEKQIRSLLEERKVLQDKLDKEMADRKNQSAAGDVTNGFFGTSGNASIFNNYHETVNKFKISVEQVKDALHGIDKFKSNFGGTKQKIIENTVAKYDDVMINKMSQLTMALTIMKNLCKILKDDVHILKLENTELIEFKKETIDEMLKIGEACKIRFGNDSDPRHFWNLISKYINQTKEETTQISNGVRTLREKEVFPNPKRQIFGKNDIMSPIRETAVSTPQSLSNETFTKMMEAYEQAMSDLSSRDGDIKGLKHVIKINESNATKDIQQANDTIKVIKLEVATKENLLKEMHERLIIVMKNEKKAKCIVKKLSECMINHFNLHHKNMEVGQSAYQFYSIVKHATNLLGKKK</sequence>